<feature type="non-terminal residue" evidence="1">
    <location>
        <position position="1"/>
    </location>
</feature>
<sequence>AAMGRERFEIGLRNAGLEFRNKIIDVDELRMVLEKEAGYSLAYLFETWLTSPGGVDYTVKIVSRKPTEIGHQTTVHVSRSGGAIQPVVIELVLISGNMVRQQWDGVTESATLTFETEEVVHRATIDPDHLLPDYNRLNNNSPTKLLTAISASTLPLDAYLIQPDLGSNGLSISFLDRLRVTIGQGIVSASIWEGRNHYSFFSATLKEGEVVGALGYTLTSFSQAKTGFS</sequence>
<comment type="caution">
    <text evidence="1">The sequence shown here is derived from an EMBL/GenBank/DDBJ whole genome shotgun (WGS) entry which is preliminary data.</text>
</comment>
<proteinExistence type="predicted"/>
<evidence type="ECO:0000313" key="1">
    <source>
        <dbReference type="EMBL" id="GAG47641.1"/>
    </source>
</evidence>
<gene>
    <name evidence="1" type="ORF">S01H1_78699</name>
</gene>
<organism evidence="1">
    <name type="scientific">marine sediment metagenome</name>
    <dbReference type="NCBI Taxonomy" id="412755"/>
    <lineage>
        <taxon>unclassified sequences</taxon>
        <taxon>metagenomes</taxon>
        <taxon>ecological metagenomes</taxon>
    </lineage>
</organism>
<name>X0ZH09_9ZZZZ</name>
<protein>
    <recommendedName>
        <fullName evidence="2">Peptidase M1 membrane alanine aminopeptidase domain-containing protein</fullName>
    </recommendedName>
</protein>
<feature type="non-terminal residue" evidence="1">
    <location>
        <position position="229"/>
    </location>
</feature>
<dbReference type="EMBL" id="BARS01052986">
    <property type="protein sequence ID" value="GAG47641.1"/>
    <property type="molecule type" value="Genomic_DNA"/>
</dbReference>
<reference evidence="1" key="1">
    <citation type="journal article" date="2014" name="Front. Microbiol.">
        <title>High frequency of phylogenetically diverse reductive dehalogenase-homologous genes in deep subseafloor sedimentary metagenomes.</title>
        <authorList>
            <person name="Kawai M."/>
            <person name="Futagami T."/>
            <person name="Toyoda A."/>
            <person name="Takaki Y."/>
            <person name="Nishi S."/>
            <person name="Hori S."/>
            <person name="Arai W."/>
            <person name="Tsubouchi T."/>
            <person name="Morono Y."/>
            <person name="Uchiyama I."/>
            <person name="Ito T."/>
            <person name="Fujiyama A."/>
            <person name="Inagaki F."/>
            <person name="Takami H."/>
        </authorList>
    </citation>
    <scope>NUCLEOTIDE SEQUENCE</scope>
    <source>
        <strain evidence="1">Expedition CK06-06</strain>
    </source>
</reference>
<accession>X0ZH09</accession>
<evidence type="ECO:0008006" key="2">
    <source>
        <dbReference type="Google" id="ProtNLM"/>
    </source>
</evidence>
<dbReference type="AlphaFoldDB" id="X0ZH09"/>